<gene>
    <name evidence="1" type="ORF">METZ01_LOCUS251580</name>
</gene>
<reference evidence="1" key="1">
    <citation type="submission" date="2018-05" db="EMBL/GenBank/DDBJ databases">
        <authorList>
            <person name="Lanie J.A."/>
            <person name="Ng W.-L."/>
            <person name="Kazmierczak K.M."/>
            <person name="Andrzejewski T.M."/>
            <person name="Davidsen T.M."/>
            <person name="Wayne K.J."/>
            <person name="Tettelin H."/>
            <person name="Glass J.I."/>
            <person name="Rusch D."/>
            <person name="Podicherti R."/>
            <person name="Tsui H.-C.T."/>
            <person name="Winkler M.E."/>
        </authorList>
    </citation>
    <scope>NUCLEOTIDE SEQUENCE</scope>
</reference>
<sequence>PAGVARISGNEFYVEHSNWLADINHNYLAMVLPLGNSSSWGLNIVSLSMPEMNVTRYGEEYTGESFRAGSYAIGATWAANLTDRFSIGFNGKYIREFISRSAASGAALDVGTLFNTVLGPTLGMSISNFGPKMQMNGADLLINVDDVSNNSKINADLSTEKFNLPLTLRFGISNSHDIGAVQLLWAVDAVSPMDNSEYVNMGFELEFLNKIYLRGGGKSIFMSEREELFTLGGGFKLELFSKQFIHINYAYEVMQYLNDIHKFSISLSN</sequence>
<dbReference type="AlphaFoldDB" id="A0A382IGH4"/>
<proteinExistence type="predicted"/>
<protein>
    <recommendedName>
        <fullName evidence="2">DUF5723 domain-containing protein</fullName>
    </recommendedName>
</protein>
<feature type="non-terminal residue" evidence="1">
    <location>
        <position position="1"/>
    </location>
</feature>
<organism evidence="1">
    <name type="scientific">marine metagenome</name>
    <dbReference type="NCBI Taxonomy" id="408172"/>
    <lineage>
        <taxon>unclassified sequences</taxon>
        <taxon>metagenomes</taxon>
        <taxon>ecological metagenomes</taxon>
    </lineage>
</organism>
<dbReference type="Gene3D" id="2.40.160.60">
    <property type="entry name" value="Outer membrane protein transport protein (OMPP1/FadL/TodX)"/>
    <property type="match status" value="1"/>
</dbReference>
<dbReference type="EMBL" id="UINC01067245">
    <property type="protein sequence ID" value="SVB98726.1"/>
    <property type="molecule type" value="Genomic_DNA"/>
</dbReference>
<name>A0A382IGH4_9ZZZZ</name>
<evidence type="ECO:0008006" key="2">
    <source>
        <dbReference type="Google" id="ProtNLM"/>
    </source>
</evidence>
<evidence type="ECO:0000313" key="1">
    <source>
        <dbReference type="EMBL" id="SVB98726.1"/>
    </source>
</evidence>
<accession>A0A382IGH4</accession>
<dbReference type="NCBIfam" id="NF033709">
    <property type="entry name" value="PorV_fam"/>
    <property type="match status" value="1"/>
</dbReference>